<protein>
    <submittedName>
        <fullName evidence="1">Uncharacterized protein</fullName>
    </submittedName>
</protein>
<name>A0ABQ9CV37_9PASS</name>
<reference evidence="1" key="1">
    <citation type="submission" date="2019-10" db="EMBL/GenBank/DDBJ databases">
        <authorList>
            <person name="Soares A.E.R."/>
            <person name="Aleixo A."/>
            <person name="Schneider P."/>
            <person name="Miyaki C.Y."/>
            <person name="Schneider M.P."/>
            <person name="Mello C."/>
            <person name="Vasconcelos A.T.R."/>
        </authorList>
    </citation>
    <scope>NUCLEOTIDE SEQUENCE</scope>
    <source>
        <tissue evidence="1">Muscle</tissue>
    </source>
</reference>
<keyword evidence="2" id="KW-1185">Reference proteome</keyword>
<evidence type="ECO:0000313" key="1">
    <source>
        <dbReference type="EMBL" id="KAJ7409771.1"/>
    </source>
</evidence>
<comment type="caution">
    <text evidence="1">The sequence shown here is derived from an EMBL/GenBank/DDBJ whole genome shotgun (WGS) entry which is preliminary data.</text>
</comment>
<accession>A0ABQ9CV37</accession>
<organism evidence="1 2">
    <name type="scientific">Willisornis vidua</name>
    <name type="common">Xingu scale-backed antbird</name>
    <dbReference type="NCBI Taxonomy" id="1566151"/>
    <lineage>
        <taxon>Eukaryota</taxon>
        <taxon>Metazoa</taxon>
        <taxon>Chordata</taxon>
        <taxon>Craniata</taxon>
        <taxon>Vertebrata</taxon>
        <taxon>Euteleostomi</taxon>
        <taxon>Archelosauria</taxon>
        <taxon>Archosauria</taxon>
        <taxon>Dinosauria</taxon>
        <taxon>Saurischia</taxon>
        <taxon>Theropoda</taxon>
        <taxon>Coelurosauria</taxon>
        <taxon>Aves</taxon>
        <taxon>Neognathae</taxon>
        <taxon>Neoaves</taxon>
        <taxon>Telluraves</taxon>
        <taxon>Australaves</taxon>
        <taxon>Passeriformes</taxon>
        <taxon>Thamnophilidae</taxon>
        <taxon>Willisornis</taxon>
    </lineage>
</organism>
<gene>
    <name evidence="1" type="ORF">WISP_112773</name>
</gene>
<dbReference type="Proteomes" id="UP001145742">
    <property type="component" value="Unassembled WGS sequence"/>
</dbReference>
<evidence type="ECO:0000313" key="2">
    <source>
        <dbReference type="Proteomes" id="UP001145742"/>
    </source>
</evidence>
<dbReference type="EMBL" id="WHWB01034455">
    <property type="protein sequence ID" value="KAJ7409771.1"/>
    <property type="molecule type" value="Genomic_DNA"/>
</dbReference>
<proteinExistence type="predicted"/>
<sequence>MDEDDHKRHEVADGIQQHESHYLAGKVSTVDHSWEVPGAGKQEANLKLIIREYSKRRKDGNWYSFAFLNAKSFSSCHYFFAPEGFRCINYPEDMEYLVYGLENLPYENRLRKLWLLSL</sequence>